<evidence type="ECO:0000256" key="1">
    <source>
        <dbReference type="SAM" id="Phobius"/>
    </source>
</evidence>
<feature type="transmembrane region" description="Helical" evidence="1">
    <location>
        <begin position="66"/>
        <end position="91"/>
    </location>
</feature>
<evidence type="ECO:0000313" key="3">
    <source>
        <dbReference type="Proteomes" id="UP000036045"/>
    </source>
</evidence>
<keyword evidence="1" id="KW-0812">Transmembrane</keyword>
<dbReference type="Pfam" id="PF07843">
    <property type="entry name" value="DUF1634"/>
    <property type="match status" value="1"/>
</dbReference>
<dbReference type="RefSeq" id="WP_047943970.1">
    <property type="nucleotide sequence ID" value="NZ_CP053989.1"/>
</dbReference>
<dbReference type="OrthoDB" id="1682804at2"/>
<evidence type="ECO:0000313" key="2">
    <source>
        <dbReference type="EMBL" id="KLV23260.1"/>
    </source>
</evidence>
<gene>
    <name evidence="2" type="ORF">ABW02_19780</name>
</gene>
<name>A0A0J1L2M5_NIACI</name>
<keyword evidence="3" id="KW-1185">Reference proteome</keyword>
<feature type="transmembrane region" description="Helical" evidence="1">
    <location>
        <begin position="103"/>
        <end position="124"/>
    </location>
</feature>
<dbReference type="EMBL" id="LDPH01000026">
    <property type="protein sequence ID" value="KLV23260.1"/>
    <property type="molecule type" value="Genomic_DNA"/>
</dbReference>
<dbReference type="Proteomes" id="UP000036045">
    <property type="component" value="Unassembled WGS sequence"/>
</dbReference>
<feature type="transmembrane region" description="Helical" evidence="1">
    <location>
        <begin position="24"/>
        <end position="46"/>
    </location>
</feature>
<sequence>MEAQKKEQTSEEELVIIEETIGKILRFGVLVSALIIFVGIITYLITNNSGYKETFPTNFKDIFIGVAAFKPFAIIMLGLFCLILTPVLRVGISCYAFYKEKDWLYVGITAIVLIILFISFLIGYTS</sequence>
<keyword evidence="1" id="KW-0472">Membrane</keyword>
<protein>
    <submittedName>
        <fullName evidence="2">Membrane protein</fullName>
    </submittedName>
</protein>
<dbReference type="GeneID" id="56347373"/>
<comment type="caution">
    <text evidence="2">The sequence shown here is derived from an EMBL/GenBank/DDBJ whole genome shotgun (WGS) entry which is preliminary data.</text>
</comment>
<organism evidence="2 3">
    <name type="scientific">Niallia circulans</name>
    <name type="common">Bacillus circulans</name>
    <dbReference type="NCBI Taxonomy" id="1397"/>
    <lineage>
        <taxon>Bacteria</taxon>
        <taxon>Bacillati</taxon>
        <taxon>Bacillota</taxon>
        <taxon>Bacilli</taxon>
        <taxon>Bacillales</taxon>
        <taxon>Bacillaceae</taxon>
        <taxon>Niallia</taxon>
    </lineage>
</organism>
<accession>A0A0J1L2M5</accession>
<dbReference type="InterPro" id="IPR012861">
    <property type="entry name" value="DUF1634"/>
</dbReference>
<dbReference type="AlphaFoldDB" id="A0A0J1L2M5"/>
<proteinExistence type="predicted"/>
<dbReference type="PATRIC" id="fig|1397.4.peg.2693"/>
<reference evidence="2 3" key="1">
    <citation type="submission" date="2015-05" db="EMBL/GenBank/DDBJ databases">
        <title>Whole genome sequence and identification of bacterial endophytes from Costus igneus.</title>
        <authorList>
            <person name="Lee Y.P."/>
            <person name="Gan H.M."/>
            <person name="Eng W."/>
            <person name="Wheatley M.S."/>
            <person name="Caraballo A."/>
            <person name="Polter S."/>
            <person name="Savka M.A."/>
            <person name="Hudson A.O."/>
        </authorList>
    </citation>
    <scope>NUCLEOTIDE SEQUENCE [LARGE SCALE GENOMIC DNA]</scope>
    <source>
        <strain evidence="2 3">RIT379</strain>
    </source>
</reference>
<keyword evidence="1" id="KW-1133">Transmembrane helix</keyword>